<proteinExistence type="predicted"/>
<organism evidence="2 3">
    <name type="scientific">Halomonas elongata</name>
    <dbReference type="NCBI Taxonomy" id="2746"/>
    <lineage>
        <taxon>Bacteria</taxon>
        <taxon>Pseudomonadati</taxon>
        <taxon>Pseudomonadota</taxon>
        <taxon>Gammaproteobacteria</taxon>
        <taxon>Oceanospirillales</taxon>
        <taxon>Halomonadaceae</taxon>
        <taxon>Halomonas</taxon>
    </lineage>
</organism>
<gene>
    <name evidence="2" type="ORF">A8U91_03452</name>
</gene>
<protein>
    <recommendedName>
        <fullName evidence="4">DUF3108 domain-containing protein</fullName>
    </recommendedName>
</protein>
<dbReference type="AlphaFoldDB" id="A0A1B8NWM8"/>
<feature type="signal peptide" evidence="1">
    <location>
        <begin position="1"/>
        <end position="25"/>
    </location>
</feature>
<comment type="caution">
    <text evidence="2">The sequence shown here is derived from an EMBL/GenBank/DDBJ whole genome shotgun (WGS) entry which is preliminary data.</text>
</comment>
<dbReference type="EMBL" id="MAJD01000002">
    <property type="protein sequence ID" value="OBX34399.1"/>
    <property type="molecule type" value="Genomic_DNA"/>
</dbReference>
<name>A0A1B8NWM8_HALEL</name>
<keyword evidence="1" id="KW-0732">Signal</keyword>
<accession>A0A1B8NWM8</accession>
<sequence length="220" mass="25104">MPALPLRPSWLLLPLLLLLAGSAAAATPPQPFDARYHLQVSGWPDADIQHQLQRTGIGWQSEMSTKLPGISGHEMGRFRLDEDGRVHSFYYASGYSLLGIQRSYRLERDALQTWPDRQSALVALSRQAIDGNCTSDCRVHYLDHRGREERIDYRLLGRETLDLPAGRFEALRVEVTEPDEPDRRLVFDFLPRLPGLLLSVAYYRDGERRSHLTLTRLDSP</sequence>
<dbReference type="PATRIC" id="fig|2746.7.peg.3552"/>
<evidence type="ECO:0000313" key="3">
    <source>
        <dbReference type="Proteomes" id="UP000092504"/>
    </source>
</evidence>
<evidence type="ECO:0008006" key="4">
    <source>
        <dbReference type="Google" id="ProtNLM"/>
    </source>
</evidence>
<dbReference type="Proteomes" id="UP000092504">
    <property type="component" value="Unassembled WGS sequence"/>
</dbReference>
<reference evidence="2 3" key="1">
    <citation type="submission" date="2016-06" db="EMBL/GenBank/DDBJ databases">
        <title>Genome sequence of halotolerant plant growth promoting strain of Halomonas elongata HEK1 isolated from salterns of Rann of Kutch, Gujarat, India.</title>
        <authorList>
            <person name="Gaba S."/>
            <person name="Singh R.N."/>
            <person name="Abrol S."/>
            <person name="Kaushik R."/>
            <person name="Saxena A.K."/>
        </authorList>
    </citation>
    <scope>NUCLEOTIDE SEQUENCE [LARGE SCALE GENOMIC DNA]</scope>
    <source>
        <strain evidence="2 3">HEK1</strain>
    </source>
</reference>
<evidence type="ECO:0000256" key="1">
    <source>
        <dbReference type="SAM" id="SignalP"/>
    </source>
</evidence>
<feature type="chain" id="PRO_5008611161" description="DUF3108 domain-containing protein" evidence="1">
    <location>
        <begin position="26"/>
        <end position="220"/>
    </location>
</feature>
<evidence type="ECO:0000313" key="2">
    <source>
        <dbReference type="EMBL" id="OBX34399.1"/>
    </source>
</evidence>